<dbReference type="PROSITE" id="PS01124">
    <property type="entry name" value="HTH_ARAC_FAMILY_2"/>
    <property type="match status" value="1"/>
</dbReference>
<evidence type="ECO:0000313" key="5">
    <source>
        <dbReference type="EMBL" id="MDC8770560.1"/>
    </source>
</evidence>
<gene>
    <name evidence="5" type="ORF">PRZ03_03165</name>
</gene>
<protein>
    <submittedName>
        <fullName evidence="5">AraC family transcriptional regulator ligand-binding domain-containing protein</fullName>
    </submittedName>
</protein>
<evidence type="ECO:0000256" key="1">
    <source>
        <dbReference type="ARBA" id="ARBA00023015"/>
    </source>
</evidence>
<dbReference type="InterPro" id="IPR032687">
    <property type="entry name" value="AraC-type_N"/>
</dbReference>
<dbReference type="PANTHER" id="PTHR47894">
    <property type="entry name" value="HTH-TYPE TRANSCRIPTIONAL REGULATOR GADX"/>
    <property type="match status" value="1"/>
</dbReference>
<keyword evidence="1" id="KW-0805">Transcription regulation</keyword>
<dbReference type="PRINTS" id="PR00032">
    <property type="entry name" value="HTHARAC"/>
</dbReference>
<comment type="caution">
    <text evidence="5">The sequence shown here is derived from an EMBL/GenBank/DDBJ whole genome shotgun (WGS) entry which is preliminary data.</text>
</comment>
<dbReference type="Proteomes" id="UP001221189">
    <property type="component" value="Unassembled WGS sequence"/>
</dbReference>
<evidence type="ECO:0000313" key="6">
    <source>
        <dbReference type="Proteomes" id="UP001221189"/>
    </source>
</evidence>
<keyword evidence="2" id="KW-0238">DNA-binding</keyword>
<name>A0ABT5K9V5_9BURK</name>
<evidence type="ECO:0000256" key="3">
    <source>
        <dbReference type="ARBA" id="ARBA00023163"/>
    </source>
</evidence>
<dbReference type="Pfam" id="PF12833">
    <property type="entry name" value="HTH_18"/>
    <property type="match status" value="1"/>
</dbReference>
<dbReference type="Pfam" id="PF12625">
    <property type="entry name" value="Arabinose_bd"/>
    <property type="match status" value="1"/>
</dbReference>
<dbReference type="SUPFAM" id="SSF46689">
    <property type="entry name" value="Homeodomain-like"/>
    <property type="match status" value="1"/>
</dbReference>
<proteinExistence type="predicted"/>
<dbReference type="SMART" id="SM00342">
    <property type="entry name" value="HTH_ARAC"/>
    <property type="match status" value="1"/>
</dbReference>
<dbReference type="EMBL" id="JAQQXT010000002">
    <property type="protein sequence ID" value="MDC8770560.1"/>
    <property type="molecule type" value="Genomic_DNA"/>
</dbReference>
<keyword evidence="3" id="KW-0804">Transcription</keyword>
<feature type="domain" description="HTH araC/xylS-type" evidence="4">
    <location>
        <begin position="241"/>
        <end position="323"/>
    </location>
</feature>
<evidence type="ECO:0000256" key="2">
    <source>
        <dbReference type="ARBA" id="ARBA00023125"/>
    </source>
</evidence>
<reference evidence="5 6" key="1">
    <citation type="submission" date="2022-10" db="EMBL/GenBank/DDBJ databases">
        <title>Paucibacter sp. hw1 Genome sequencing.</title>
        <authorList>
            <person name="Park S."/>
        </authorList>
    </citation>
    <scope>NUCLEOTIDE SEQUENCE [LARGE SCALE GENOMIC DNA]</scope>
    <source>
        <strain evidence="6">hw1</strain>
    </source>
</reference>
<sequence length="329" mass="36022">MTEARLAASYVHLLYEYLRGLGLDPHKLLGPLPSGHFVALPTWRAALDLAQALDPRPALSLRLAAGISARHFGVVGFAALACPNLFAALQRLERFHNSVYDVNPAQVELTAQGLCIEWGTARGRPGALVDETALASLVQLTRDFTGRRLAPLQVDFVNPRPLDTSPYLSFFGCPVYFEQPSTRLLLATQDLSLPLRKSDPALLALLDAQAEALLQAVSQVAAPVAAFRLSLVALIREGHTSLDALARAHHLSTRSLQRRLAEQGLSFQALLDGTRRQLAEAYLRSPDLELSEIALLLGFSEQSAFTRAFGQWTGMAPANWRKQHLRDPL</sequence>
<accession>A0ABT5K9V5</accession>
<dbReference type="InterPro" id="IPR009057">
    <property type="entry name" value="Homeodomain-like_sf"/>
</dbReference>
<dbReference type="RefSeq" id="WP_273598997.1">
    <property type="nucleotide sequence ID" value="NZ_JAQQXT010000002.1"/>
</dbReference>
<dbReference type="InterPro" id="IPR018060">
    <property type="entry name" value="HTH_AraC"/>
</dbReference>
<keyword evidence="6" id="KW-1185">Reference proteome</keyword>
<organism evidence="5 6">
    <name type="scientific">Roseateles albus</name>
    <dbReference type="NCBI Taxonomy" id="2987525"/>
    <lineage>
        <taxon>Bacteria</taxon>
        <taxon>Pseudomonadati</taxon>
        <taxon>Pseudomonadota</taxon>
        <taxon>Betaproteobacteria</taxon>
        <taxon>Burkholderiales</taxon>
        <taxon>Sphaerotilaceae</taxon>
        <taxon>Roseateles</taxon>
    </lineage>
</organism>
<dbReference type="Gene3D" id="1.10.10.60">
    <property type="entry name" value="Homeodomain-like"/>
    <property type="match status" value="1"/>
</dbReference>
<dbReference type="PANTHER" id="PTHR47894:SF1">
    <property type="entry name" value="HTH-TYPE TRANSCRIPTIONAL REGULATOR VQSM"/>
    <property type="match status" value="1"/>
</dbReference>
<evidence type="ECO:0000259" key="4">
    <source>
        <dbReference type="PROSITE" id="PS01124"/>
    </source>
</evidence>
<dbReference type="InterPro" id="IPR020449">
    <property type="entry name" value="Tscrpt_reg_AraC-type_HTH"/>
</dbReference>